<comment type="caution">
    <text evidence="2">The sequence shown here is derived from an EMBL/GenBank/DDBJ whole genome shotgun (WGS) entry which is preliminary data.</text>
</comment>
<feature type="region of interest" description="Disordered" evidence="1">
    <location>
        <begin position="1"/>
        <end position="37"/>
    </location>
</feature>
<dbReference type="EMBL" id="MTCZ01000038">
    <property type="protein sequence ID" value="OWP84400.1"/>
    <property type="molecule type" value="Genomic_DNA"/>
</dbReference>
<reference evidence="2 3" key="1">
    <citation type="journal article" date="2017" name="Infect. Genet. Evol.">
        <title>Comparative genome analysis of fish pathogen Flavobacterium columnare reveals extensive sequence diversity within the species.</title>
        <authorList>
            <person name="Kayansamruaj P."/>
            <person name="Dong H.T."/>
            <person name="Hirono I."/>
            <person name="Kondo H."/>
            <person name="Senapin S."/>
            <person name="Rodkhum C."/>
        </authorList>
    </citation>
    <scope>NUCLEOTIDE SEQUENCE [LARGE SCALE GENOMIC DNA]</scope>
    <source>
        <strain evidence="2 3">1215</strain>
    </source>
</reference>
<dbReference type="AlphaFoldDB" id="A0A246GL70"/>
<dbReference type="GO" id="GO:0008237">
    <property type="term" value="F:metallopeptidase activity"/>
    <property type="evidence" value="ECO:0007669"/>
    <property type="project" value="InterPro"/>
</dbReference>
<evidence type="ECO:0000313" key="2">
    <source>
        <dbReference type="EMBL" id="OWP84400.1"/>
    </source>
</evidence>
<dbReference type="Gene3D" id="3.40.390.10">
    <property type="entry name" value="Collagenase (Catalytic Domain)"/>
    <property type="match status" value="1"/>
</dbReference>
<protein>
    <submittedName>
        <fullName evidence="2">Uncharacterized protein</fullName>
    </submittedName>
</protein>
<evidence type="ECO:0000256" key="1">
    <source>
        <dbReference type="SAM" id="MobiDB-lite"/>
    </source>
</evidence>
<proteinExistence type="predicted"/>
<organism evidence="2 3">
    <name type="scientific">Flavobacterium davisii</name>
    <dbReference type="NCBI Taxonomy" id="2906077"/>
    <lineage>
        <taxon>Bacteria</taxon>
        <taxon>Pseudomonadati</taxon>
        <taxon>Bacteroidota</taxon>
        <taxon>Flavobacteriia</taxon>
        <taxon>Flavobacteriales</taxon>
        <taxon>Flavobacteriaceae</taxon>
        <taxon>Flavobacterium</taxon>
    </lineage>
</organism>
<feature type="compositionally biased region" description="Low complexity" evidence="1">
    <location>
        <begin position="24"/>
        <end position="37"/>
    </location>
</feature>
<accession>A0A246GL70</accession>
<sequence>MIKGVVETTYNPEAPNISDVEDLSGGNNQNSNENSGSIVTFPITSTENIQVNTSQSIINITSPNGQIITIPINSNSQTTTVTDSQGNSYEVNNSTGEVKSTKSISEVVTTEEQAKAELKFAYKGVEFLHKDKLATMLHGKDLKIEIKKKNESISLSIEKTKLKLDDKDVNLIKENGKYFVTIKADAATLKKEKTKLIVLDSIGKTEIAILNIVTYTAPVVKFNRPDNYTGEFLYDDGFERHATIKSNTYYQSIVVGKKKETYYAPVIGLNKDQIATIKVDFNDFDDIAKKDPDFKLVFRPTVQNKIEINRQSELEVNANDIKTLNQIIINALEYVNIPKPKTLDPILIEVFVKETKEKVGLIEYYCAETIKKNIHLIYVKFNDDTTYPSPYTNYELQNFLNNLSHNQLFIEYTIDSENFEVNENRATFVNSIYSTEDIFYGLKLKKFPTIERSIDVPNYNNKKDYYFVTDIEKAKTTNDDGSPGSYLGGAHWIGSNGGVHLKAKSSIGETQVELDAHEFGHWIGLPHTFEEKYPNGSVKQKPNPFITIHSNQGESKYNFMDYQVNRKTWFKMQLLNTNRESN</sequence>
<evidence type="ECO:0000313" key="3">
    <source>
        <dbReference type="Proteomes" id="UP000197768"/>
    </source>
</evidence>
<name>A0A246GL70_9FLAO</name>
<dbReference type="Proteomes" id="UP000197768">
    <property type="component" value="Unassembled WGS sequence"/>
</dbReference>
<gene>
    <name evidence="2" type="ORF">BWK59_05595</name>
</gene>
<dbReference type="InterPro" id="IPR024079">
    <property type="entry name" value="MetalloPept_cat_dom_sf"/>
</dbReference>
<dbReference type="SUPFAM" id="SSF55486">
    <property type="entry name" value="Metalloproteases ('zincins'), catalytic domain"/>
    <property type="match status" value="1"/>
</dbReference>